<organism evidence="1 2">
    <name type="scientific">Actinoplanes couchii</name>
    <dbReference type="NCBI Taxonomy" id="403638"/>
    <lineage>
        <taxon>Bacteria</taxon>
        <taxon>Bacillati</taxon>
        <taxon>Actinomycetota</taxon>
        <taxon>Actinomycetes</taxon>
        <taxon>Micromonosporales</taxon>
        <taxon>Micromonosporaceae</taxon>
        <taxon>Actinoplanes</taxon>
    </lineage>
</organism>
<comment type="caution">
    <text evidence="1">The sequence shown here is derived from an EMBL/GenBank/DDBJ whole genome shotgun (WGS) entry which is preliminary data.</text>
</comment>
<protein>
    <submittedName>
        <fullName evidence="1">Uncharacterized protein</fullName>
    </submittedName>
</protein>
<name>A0ABQ3XSR1_9ACTN</name>
<dbReference type="Proteomes" id="UP000612282">
    <property type="component" value="Unassembled WGS sequence"/>
</dbReference>
<evidence type="ECO:0000313" key="2">
    <source>
        <dbReference type="Proteomes" id="UP000612282"/>
    </source>
</evidence>
<keyword evidence="2" id="KW-1185">Reference proteome</keyword>
<sequence>MRTDPAQVLRMVLHSMRWLLFPADQTMAKDQGKKPLRGVPCQGLLPVASLAERVLGWGWVLAGAVGGR</sequence>
<reference evidence="1 2" key="1">
    <citation type="submission" date="2021-01" db="EMBL/GenBank/DDBJ databases">
        <title>Whole genome shotgun sequence of Actinoplanes couchii NBRC 106145.</title>
        <authorList>
            <person name="Komaki H."/>
            <person name="Tamura T."/>
        </authorList>
    </citation>
    <scope>NUCLEOTIDE SEQUENCE [LARGE SCALE GENOMIC DNA]</scope>
    <source>
        <strain evidence="1 2">NBRC 106145</strain>
    </source>
</reference>
<evidence type="ECO:0000313" key="1">
    <source>
        <dbReference type="EMBL" id="GID61547.1"/>
    </source>
</evidence>
<proteinExistence type="predicted"/>
<accession>A0ABQ3XSR1</accession>
<gene>
    <name evidence="1" type="ORF">Aco03nite_099510</name>
</gene>
<dbReference type="EMBL" id="BOMG01000129">
    <property type="protein sequence ID" value="GID61547.1"/>
    <property type="molecule type" value="Genomic_DNA"/>
</dbReference>